<dbReference type="PRINTS" id="PR00722">
    <property type="entry name" value="CHYMOTRYPSIN"/>
</dbReference>
<evidence type="ECO:0000313" key="5">
    <source>
        <dbReference type="EMBL" id="CZF82319.1"/>
    </source>
</evidence>
<feature type="signal peptide" evidence="3">
    <location>
        <begin position="1"/>
        <end position="24"/>
    </location>
</feature>
<evidence type="ECO:0000256" key="2">
    <source>
        <dbReference type="RuleBase" id="RU363034"/>
    </source>
</evidence>
<dbReference type="InterPro" id="IPR043504">
    <property type="entry name" value="Peptidase_S1_PA_chymotrypsin"/>
</dbReference>
<organism evidence="5 6">
    <name type="scientific">Grimontia celer</name>
    <dbReference type="NCBI Taxonomy" id="1796497"/>
    <lineage>
        <taxon>Bacteria</taxon>
        <taxon>Pseudomonadati</taxon>
        <taxon>Pseudomonadota</taxon>
        <taxon>Gammaproteobacteria</taxon>
        <taxon>Vibrionales</taxon>
        <taxon>Vibrionaceae</taxon>
        <taxon>Grimontia</taxon>
    </lineage>
</organism>
<dbReference type="GO" id="GO:0004252">
    <property type="term" value="F:serine-type endopeptidase activity"/>
    <property type="evidence" value="ECO:0007669"/>
    <property type="project" value="UniProtKB-EC"/>
</dbReference>
<dbReference type="SMART" id="SM00020">
    <property type="entry name" value="Tryp_SPc"/>
    <property type="match status" value="1"/>
</dbReference>
<dbReference type="AlphaFoldDB" id="A0A128F698"/>
<evidence type="ECO:0000313" key="6">
    <source>
        <dbReference type="Proteomes" id="UP000071641"/>
    </source>
</evidence>
<accession>A0A128F698</accession>
<dbReference type="OrthoDB" id="9813836at2"/>
<dbReference type="InterPro" id="IPR001314">
    <property type="entry name" value="Peptidase_S1A"/>
</dbReference>
<dbReference type="Pfam" id="PF00089">
    <property type="entry name" value="Trypsin"/>
    <property type="match status" value="1"/>
</dbReference>
<dbReference type="InterPro" id="IPR001254">
    <property type="entry name" value="Trypsin_dom"/>
</dbReference>
<keyword evidence="6" id="KW-1185">Reference proteome</keyword>
<keyword evidence="2" id="KW-0645">Protease</keyword>
<sequence length="338" mass="36414">MKGQIVKALLLTATGMSFAGSASADEPQLSPAIVSGSYVQISNVPWQVALTFNGYQNCGGIIIGKKHVLTAAHCVENVNPYLLKVVAGVEDMADVTSENSISVTRIDSHPDYDDHSLRSDIALLHLASEIPDSASPIAILPPTKQHELDAQFAVAETRNLFVSGWGQTGTNSYASRFLQFTVMNGVDDFTCFGNDHNGVYSSFICANSSEPTGICYGDSGGPLIWQDPLATSDSDQGYFAVGVVSFTSWEGCATVNNEDGFTQISSYYNWISEKMGGYQKPDVTFEMDLFNLRTDYEPDTTLPLVESTSGGGGSLPIWFLTLMLPAALIRASLRITAR</sequence>
<dbReference type="FunFam" id="2.40.10.10:FF:000068">
    <property type="entry name" value="transmembrane protease serine 2"/>
    <property type="match status" value="1"/>
</dbReference>
<dbReference type="RefSeq" id="WP_062664558.1">
    <property type="nucleotide sequence ID" value="NZ_FIZX01000002.1"/>
</dbReference>
<dbReference type="PROSITE" id="PS50240">
    <property type="entry name" value="TRYPSIN_DOM"/>
    <property type="match status" value="1"/>
</dbReference>
<dbReference type="InterPro" id="IPR018114">
    <property type="entry name" value="TRYPSIN_HIS"/>
</dbReference>
<keyword evidence="2 5" id="KW-0378">Hydrolase</keyword>
<dbReference type="InterPro" id="IPR051487">
    <property type="entry name" value="Ser/Thr_Proteases_Immune/Dev"/>
</dbReference>
<reference evidence="6" key="1">
    <citation type="submission" date="2016-02" db="EMBL/GenBank/DDBJ databases">
        <authorList>
            <person name="Rodrigo-Torres Lidia"/>
            <person name="Arahal R.David."/>
        </authorList>
    </citation>
    <scope>NUCLEOTIDE SEQUENCE [LARGE SCALE GENOMIC DNA]</scope>
    <source>
        <strain evidence="6">CECT 9029</strain>
    </source>
</reference>
<keyword evidence="1" id="KW-1015">Disulfide bond</keyword>
<name>A0A128F698_9GAMM</name>
<protein>
    <submittedName>
        <fullName evidence="5">Trypsin</fullName>
        <ecNumber evidence="5">3.4.21.4</ecNumber>
    </submittedName>
</protein>
<evidence type="ECO:0000256" key="1">
    <source>
        <dbReference type="ARBA" id="ARBA00023157"/>
    </source>
</evidence>
<dbReference type="STRING" id="1796497.GCE9029_03156"/>
<dbReference type="PROSITE" id="PS00135">
    <property type="entry name" value="TRYPSIN_SER"/>
    <property type="match status" value="1"/>
</dbReference>
<dbReference type="SUPFAM" id="SSF50494">
    <property type="entry name" value="Trypsin-like serine proteases"/>
    <property type="match status" value="1"/>
</dbReference>
<dbReference type="Gene3D" id="2.40.10.10">
    <property type="entry name" value="Trypsin-like serine proteases"/>
    <property type="match status" value="1"/>
</dbReference>
<dbReference type="GO" id="GO:0006508">
    <property type="term" value="P:proteolysis"/>
    <property type="evidence" value="ECO:0007669"/>
    <property type="project" value="UniProtKB-KW"/>
</dbReference>
<feature type="chain" id="PRO_5007282100" evidence="3">
    <location>
        <begin position="25"/>
        <end position="338"/>
    </location>
</feature>
<dbReference type="InterPro" id="IPR009003">
    <property type="entry name" value="Peptidase_S1_PA"/>
</dbReference>
<dbReference type="InterPro" id="IPR033116">
    <property type="entry name" value="TRYPSIN_SER"/>
</dbReference>
<gene>
    <name evidence="5" type="ORF">GCE9029_03156</name>
</gene>
<dbReference type="PANTHER" id="PTHR24256">
    <property type="entry name" value="TRYPTASE-RELATED"/>
    <property type="match status" value="1"/>
</dbReference>
<keyword evidence="3" id="KW-0732">Signal</keyword>
<feature type="domain" description="Peptidase S1" evidence="4">
    <location>
        <begin position="33"/>
        <end position="276"/>
    </location>
</feature>
<evidence type="ECO:0000259" key="4">
    <source>
        <dbReference type="PROSITE" id="PS50240"/>
    </source>
</evidence>
<evidence type="ECO:0000256" key="3">
    <source>
        <dbReference type="SAM" id="SignalP"/>
    </source>
</evidence>
<dbReference type="Proteomes" id="UP000071641">
    <property type="component" value="Unassembled WGS sequence"/>
</dbReference>
<dbReference type="PROSITE" id="PS00134">
    <property type="entry name" value="TRYPSIN_HIS"/>
    <property type="match status" value="1"/>
</dbReference>
<proteinExistence type="predicted"/>
<keyword evidence="2" id="KW-0720">Serine protease</keyword>
<dbReference type="CDD" id="cd00190">
    <property type="entry name" value="Tryp_SPc"/>
    <property type="match status" value="1"/>
</dbReference>
<dbReference type="EMBL" id="FIZX01000002">
    <property type="protein sequence ID" value="CZF82319.1"/>
    <property type="molecule type" value="Genomic_DNA"/>
</dbReference>
<dbReference type="EC" id="3.4.21.4" evidence="5"/>